<dbReference type="GO" id="GO:0043024">
    <property type="term" value="F:ribosomal small subunit binding"/>
    <property type="evidence" value="ECO:0007669"/>
    <property type="project" value="TreeGrafter"/>
</dbReference>
<keyword evidence="9" id="KW-1185">Reference proteome</keyword>
<dbReference type="NCBIfam" id="TIGR00436">
    <property type="entry name" value="era"/>
    <property type="match status" value="1"/>
</dbReference>
<keyword evidence="2 3" id="KW-0694">RNA-binding</keyword>
<reference evidence="8" key="1">
    <citation type="submission" date="2020-06" db="EMBL/GenBank/DDBJ databases">
        <title>Legume-microbial interactions unlock mineral nutrients during tropical forest succession.</title>
        <authorList>
            <person name="Epihov D.Z."/>
        </authorList>
    </citation>
    <scope>NUCLEOTIDE SEQUENCE [LARGE SCALE GENOMIC DNA]</scope>
    <source>
        <strain evidence="8">Pan2503</strain>
    </source>
</reference>
<dbReference type="GO" id="GO:0019843">
    <property type="term" value="F:rRNA binding"/>
    <property type="evidence" value="ECO:0007669"/>
    <property type="project" value="TreeGrafter"/>
</dbReference>
<evidence type="ECO:0000256" key="1">
    <source>
        <dbReference type="ARBA" id="ARBA00020484"/>
    </source>
</evidence>
<sequence length="257" mass="29298">AAGQIVLIDTPGLHEANSALGRQMMQELAAALEGIDVLLLMTDASRPELKADELLLEKARRFRGKTILALNKIDRLPKRKLLPLMESFTKAFDFAAIVPVSALKGSGCEALLQEILKHLPEGEPYFPEDQVTDQPERFLAAEIIREKAIQVMYHEVPYALAVFAEKFDETPKLLRIEALVNVERDSQKKILIGHKGEMIKRIGTEARKELERIFGTRIYLGLHVKVVPDWRENPQKVRELDWRHQLEELGKAHDREE</sequence>
<dbReference type="EMBL" id="JACDQQ010000070">
    <property type="protein sequence ID" value="MBA0083494.1"/>
    <property type="molecule type" value="Genomic_DNA"/>
</dbReference>
<keyword evidence="5" id="KW-0547">Nucleotide-binding</keyword>
<dbReference type="HAMAP" id="MF_00367">
    <property type="entry name" value="GTPase_Era"/>
    <property type="match status" value="1"/>
</dbReference>
<dbReference type="Proteomes" id="UP000567293">
    <property type="component" value="Unassembled WGS sequence"/>
</dbReference>
<dbReference type="InterPro" id="IPR027417">
    <property type="entry name" value="P-loop_NTPase"/>
</dbReference>
<dbReference type="Gene3D" id="3.40.50.300">
    <property type="entry name" value="P-loop containing nucleotide triphosphate hydrolases"/>
    <property type="match status" value="1"/>
</dbReference>
<comment type="similarity">
    <text evidence="4 5">Belongs to the TRAFAC class TrmE-Era-EngA-EngB-Septin-like GTPase superfamily. Era GTPase family.</text>
</comment>
<evidence type="ECO:0000313" key="9">
    <source>
        <dbReference type="Proteomes" id="UP000567293"/>
    </source>
</evidence>
<feature type="non-terminal residue" evidence="8">
    <location>
        <position position="1"/>
    </location>
</feature>
<dbReference type="PANTHER" id="PTHR42698:SF1">
    <property type="entry name" value="GTPASE ERA, MITOCHONDRIAL"/>
    <property type="match status" value="1"/>
</dbReference>
<feature type="domain" description="KH type-2" evidence="6">
    <location>
        <begin position="152"/>
        <end position="228"/>
    </location>
</feature>
<dbReference type="InterPro" id="IPR015946">
    <property type="entry name" value="KH_dom-like_a/b"/>
</dbReference>
<comment type="caution">
    <text evidence="4">Lacks conserved residue(s) required for the propagation of feature annotation.</text>
</comment>
<dbReference type="SUPFAM" id="SSF52540">
    <property type="entry name" value="P-loop containing nucleoside triphosphate hydrolases"/>
    <property type="match status" value="1"/>
</dbReference>
<evidence type="ECO:0000259" key="6">
    <source>
        <dbReference type="PROSITE" id="PS50823"/>
    </source>
</evidence>
<dbReference type="PROSITE" id="PS51713">
    <property type="entry name" value="G_ERA"/>
    <property type="match status" value="1"/>
</dbReference>
<evidence type="ECO:0000256" key="4">
    <source>
        <dbReference type="PROSITE-ProRule" id="PRU01050"/>
    </source>
</evidence>
<dbReference type="AlphaFoldDB" id="A0A7V8NLB6"/>
<proteinExistence type="inferred from homology"/>
<keyword evidence="5" id="KW-0342">GTP-binding</keyword>
<dbReference type="SUPFAM" id="SSF54814">
    <property type="entry name" value="Prokaryotic type KH domain (KH-domain type II)"/>
    <property type="match status" value="1"/>
</dbReference>
<name>A0A7V8NLB6_9BACT</name>
<dbReference type="Pfam" id="PF07650">
    <property type="entry name" value="KH_2"/>
    <property type="match status" value="1"/>
</dbReference>
<evidence type="ECO:0000256" key="5">
    <source>
        <dbReference type="RuleBase" id="RU003761"/>
    </source>
</evidence>
<dbReference type="InterPro" id="IPR030388">
    <property type="entry name" value="G_ERA_dom"/>
</dbReference>
<organism evidence="8 9">
    <name type="scientific">Candidatus Acidiferrum panamense</name>
    <dbReference type="NCBI Taxonomy" id="2741543"/>
    <lineage>
        <taxon>Bacteria</taxon>
        <taxon>Pseudomonadati</taxon>
        <taxon>Acidobacteriota</taxon>
        <taxon>Terriglobia</taxon>
        <taxon>Candidatus Acidiferrales</taxon>
        <taxon>Candidatus Acidiferrum</taxon>
    </lineage>
</organism>
<evidence type="ECO:0000256" key="3">
    <source>
        <dbReference type="PROSITE-ProRule" id="PRU00118"/>
    </source>
</evidence>
<dbReference type="InterPro" id="IPR004044">
    <property type="entry name" value="KH_dom_type_2"/>
</dbReference>
<dbReference type="NCBIfam" id="NF000908">
    <property type="entry name" value="PRK00089.1"/>
    <property type="match status" value="1"/>
</dbReference>
<dbReference type="CDD" id="cd22534">
    <property type="entry name" value="KH-II_Era"/>
    <property type="match status" value="1"/>
</dbReference>
<evidence type="ECO:0000256" key="2">
    <source>
        <dbReference type="ARBA" id="ARBA00022884"/>
    </source>
</evidence>
<dbReference type="InterPro" id="IPR005662">
    <property type="entry name" value="GTPase_Era-like"/>
</dbReference>
<dbReference type="GO" id="GO:0005525">
    <property type="term" value="F:GTP binding"/>
    <property type="evidence" value="ECO:0007669"/>
    <property type="project" value="UniProtKB-KW"/>
</dbReference>
<dbReference type="InterPro" id="IPR000795">
    <property type="entry name" value="T_Tr_GTP-bd_dom"/>
</dbReference>
<dbReference type="PROSITE" id="PS50823">
    <property type="entry name" value="KH_TYPE_2"/>
    <property type="match status" value="1"/>
</dbReference>
<dbReference type="GO" id="GO:0000028">
    <property type="term" value="P:ribosomal small subunit assembly"/>
    <property type="evidence" value="ECO:0007669"/>
    <property type="project" value="TreeGrafter"/>
</dbReference>
<dbReference type="PANTHER" id="PTHR42698">
    <property type="entry name" value="GTPASE ERA"/>
    <property type="match status" value="1"/>
</dbReference>
<dbReference type="InterPro" id="IPR005225">
    <property type="entry name" value="Small_GTP-bd"/>
</dbReference>
<evidence type="ECO:0000259" key="7">
    <source>
        <dbReference type="PROSITE" id="PS51713"/>
    </source>
</evidence>
<dbReference type="GO" id="GO:0005829">
    <property type="term" value="C:cytosol"/>
    <property type="evidence" value="ECO:0007669"/>
    <property type="project" value="TreeGrafter"/>
</dbReference>
<dbReference type="GO" id="GO:0003924">
    <property type="term" value="F:GTPase activity"/>
    <property type="evidence" value="ECO:0007669"/>
    <property type="project" value="InterPro"/>
</dbReference>
<dbReference type="InterPro" id="IPR009019">
    <property type="entry name" value="KH_sf_prok-type"/>
</dbReference>
<comment type="caution">
    <text evidence="8">The sequence shown here is derived from an EMBL/GenBank/DDBJ whole genome shotgun (WGS) entry which is preliminary data.</text>
</comment>
<dbReference type="Pfam" id="PF00009">
    <property type="entry name" value="GTP_EFTU"/>
    <property type="match status" value="1"/>
</dbReference>
<gene>
    <name evidence="8" type="primary">era</name>
    <name evidence="8" type="ORF">HRJ53_00705</name>
</gene>
<accession>A0A7V8NLB6</accession>
<dbReference type="Gene3D" id="3.30.300.20">
    <property type="match status" value="1"/>
</dbReference>
<protein>
    <recommendedName>
        <fullName evidence="1">GTPase Era</fullName>
    </recommendedName>
</protein>
<evidence type="ECO:0000313" key="8">
    <source>
        <dbReference type="EMBL" id="MBA0083494.1"/>
    </source>
</evidence>
<dbReference type="NCBIfam" id="TIGR00231">
    <property type="entry name" value="small_GTP"/>
    <property type="match status" value="1"/>
</dbReference>
<feature type="domain" description="Era-type G" evidence="7">
    <location>
        <begin position="1"/>
        <end position="121"/>
    </location>
</feature>